<organism evidence="2 3">
    <name type="scientific">Golovinomyces cichoracearum</name>
    <dbReference type="NCBI Taxonomy" id="62708"/>
    <lineage>
        <taxon>Eukaryota</taxon>
        <taxon>Fungi</taxon>
        <taxon>Dikarya</taxon>
        <taxon>Ascomycota</taxon>
        <taxon>Pezizomycotina</taxon>
        <taxon>Leotiomycetes</taxon>
        <taxon>Erysiphales</taxon>
        <taxon>Erysiphaceae</taxon>
        <taxon>Golovinomyces</taxon>
    </lineage>
</organism>
<feature type="region of interest" description="Disordered" evidence="1">
    <location>
        <begin position="90"/>
        <end position="140"/>
    </location>
</feature>
<feature type="compositionally biased region" description="Polar residues" evidence="1">
    <location>
        <begin position="154"/>
        <end position="197"/>
    </location>
</feature>
<protein>
    <submittedName>
        <fullName evidence="2">Uncharacterized protein</fullName>
    </submittedName>
</protein>
<feature type="compositionally biased region" description="Polar residues" evidence="1">
    <location>
        <begin position="286"/>
        <end position="295"/>
    </location>
</feature>
<evidence type="ECO:0000313" key="2">
    <source>
        <dbReference type="EMBL" id="RKF80660.1"/>
    </source>
</evidence>
<feature type="compositionally biased region" description="Basic and acidic residues" evidence="1">
    <location>
        <begin position="297"/>
        <end position="310"/>
    </location>
</feature>
<reference evidence="2 3" key="1">
    <citation type="journal article" date="2018" name="BMC Genomics">
        <title>Comparative genome analyses reveal sequence features reflecting distinct modes of host-adaptation between dicot and monocot powdery mildew.</title>
        <authorList>
            <person name="Wu Y."/>
            <person name="Ma X."/>
            <person name="Pan Z."/>
            <person name="Kale S.D."/>
            <person name="Song Y."/>
            <person name="King H."/>
            <person name="Zhang Q."/>
            <person name="Presley C."/>
            <person name="Deng X."/>
            <person name="Wei C.I."/>
            <person name="Xiao S."/>
        </authorList>
    </citation>
    <scope>NUCLEOTIDE SEQUENCE [LARGE SCALE GENOMIC DNA]</scope>
    <source>
        <strain evidence="2">UCSC1</strain>
    </source>
</reference>
<feature type="compositionally biased region" description="Polar residues" evidence="1">
    <location>
        <begin position="92"/>
        <end position="118"/>
    </location>
</feature>
<gene>
    <name evidence="2" type="ORF">GcC1_034002</name>
</gene>
<name>A0A420J1I3_9PEZI</name>
<feature type="region of interest" description="Disordered" evidence="1">
    <location>
        <begin position="427"/>
        <end position="455"/>
    </location>
</feature>
<comment type="caution">
    <text evidence="2">The sequence shown here is derived from an EMBL/GenBank/DDBJ whole genome shotgun (WGS) entry which is preliminary data.</text>
</comment>
<feature type="region of interest" description="Disordered" evidence="1">
    <location>
        <begin position="154"/>
        <end position="323"/>
    </location>
</feature>
<dbReference type="EMBL" id="MCBR01003418">
    <property type="protein sequence ID" value="RKF80660.1"/>
    <property type="molecule type" value="Genomic_DNA"/>
</dbReference>
<evidence type="ECO:0000256" key="1">
    <source>
        <dbReference type="SAM" id="MobiDB-lite"/>
    </source>
</evidence>
<proteinExistence type="predicted"/>
<feature type="region of interest" description="Disordered" evidence="1">
    <location>
        <begin position="599"/>
        <end position="643"/>
    </location>
</feature>
<dbReference type="OrthoDB" id="5417386at2759"/>
<sequence>MLLNSRSDRRNTEPNFMDPIARLQFSMRSESRVDISSHESKEGNINELDNNLMRHNLSINLNAEHSVDGEKRNMRNSALRIFDRYRRKKSINSENLQPSEISRSSQKSPVPRQNTSDSLPAEKKRRASFRSFERRSPRRQVSELGTVTVLKPVSEQTESCRLSNKTLRDSTQSKASIRSQDQNENQNLRYTESTLNPNVEAHSHPLQSRSRGDETPITSISSHKDHRISSSDGKWERENETQSVYLRSGSSISHSSNSSSSKVFQSENSISRCTTPDPFPPRKSSKYYNSESGKVNDTLKKDENSTHEVRATTPPPRQIESSSVSPLVFGTGTAKLARSFSGAGIERACIVRCSSPSQYSLTTSTAKTHSLLISRPTSPANTLLHTEQTQSNLECSGECNEAAWVTQKRIGRPITVNVRETNILQNPSRSSGLRSMYDSPVSSIISQPPTPNPKSQPISLSNIMTVATVPPDFEQFNEPAIVSIKRRDSRNLTMVPGIAMATALNSTDSESDDQEYLSEYRHGKTRVTPSNRSVESFMKHTRAPRRLENFNLERERAFTMDQDVNSRLNKMERDNKMLLATMNAIVKKIGYMSTHRSSFSEAADDGNESDEFIKGKRRNHSLSKGRDSEESDDNEKRNRPNTS</sequence>
<dbReference type="AlphaFoldDB" id="A0A420J1I3"/>
<feature type="compositionally biased region" description="Basic and acidic residues" evidence="1">
    <location>
        <begin position="624"/>
        <end position="643"/>
    </location>
</feature>
<accession>A0A420J1I3</accession>
<evidence type="ECO:0000313" key="3">
    <source>
        <dbReference type="Proteomes" id="UP000285405"/>
    </source>
</evidence>
<dbReference type="Proteomes" id="UP000285405">
    <property type="component" value="Unassembled WGS sequence"/>
</dbReference>
<feature type="compositionally biased region" description="Basic and acidic residues" evidence="1">
    <location>
        <begin position="227"/>
        <end position="240"/>
    </location>
</feature>
<feature type="compositionally biased region" description="Low complexity" evidence="1">
    <location>
        <begin position="248"/>
        <end position="269"/>
    </location>
</feature>